<proteinExistence type="inferred from homology"/>
<evidence type="ECO:0000259" key="14">
    <source>
        <dbReference type="Pfam" id="PF23860"/>
    </source>
</evidence>
<dbReference type="Pfam" id="PF25147">
    <property type="entry name" value="Ribophorin_II_C"/>
    <property type="match status" value="1"/>
</dbReference>
<evidence type="ECO:0000256" key="1">
    <source>
        <dbReference type="ARBA" id="ARBA00002791"/>
    </source>
</evidence>
<dbReference type="PANTHER" id="PTHR12640">
    <property type="entry name" value="RIBOPHORIN II"/>
    <property type="match status" value="1"/>
</dbReference>
<comment type="similarity">
    <text evidence="4">Belongs to the SWP1 family.</text>
</comment>
<evidence type="ECO:0000256" key="5">
    <source>
        <dbReference type="ARBA" id="ARBA00022692"/>
    </source>
</evidence>
<feature type="domain" description="Ribophorin II third" evidence="14">
    <location>
        <begin position="33"/>
        <end position="139"/>
    </location>
</feature>
<comment type="subcellular location">
    <subcellularLocation>
        <location evidence="2">Endoplasmic reticulum membrane</location>
        <topology evidence="2">Multi-pass membrane protein</topology>
    </subcellularLocation>
</comment>
<accession>A0A9W8I9I0</accession>
<evidence type="ECO:0000313" key="17">
    <source>
        <dbReference type="Proteomes" id="UP001139887"/>
    </source>
</evidence>
<dbReference type="GO" id="GO:0008250">
    <property type="term" value="C:oligosaccharyltransferase complex"/>
    <property type="evidence" value="ECO:0007669"/>
    <property type="project" value="InterPro"/>
</dbReference>
<dbReference type="AlphaFoldDB" id="A0A9W8I9I0"/>
<evidence type="ECO:0000256" key="4">
    <source>
        <dbReference type="ARBA" id="ARBA00009038"/>
    </source>
</evidence>
<organism evidence="16 17">
    <name type="scientific">Coemansia brasiliensis</name>
    <dbReference type="NCBI Taxonomy" id="2650707"/>
    <lineage>
        <taxon>Eukaryota</taxon>
        <taxon>Fungi</taxon>
        <taxon>Fungi incertae sedis</taxon>
        <taxon>Zoopagomycota</taxon>
        <taxon>Kickxellomycotina</taxon>
        <taxon>Kickxellomycetes</taxon>
        <taxon>Kickxellales</taxon>
        <taxon>Kickxellaceae</taxon>
        <taxon>Coemansia</taxon>
    </lineage>
</organism>
<dbReference type="OrthoDB" id="432292at2759"/>
<dbReference type="InterPro" id="IPR056790">
    <property type="entry name" value="Ribophorin_II_C"/>
</dbReference>
<keyword evidence="8 12" id="KW-1133">Transmembrane helix</keyword>
<sequence length="280" mass="30472">MRLLGLNQVLAGLCVVAGIFGIAADGAVEIKNVVVRVMERTGDKLFEEKLQYPASFDAVPKVKALSPLVISFDVLTNDTTLPLDQAFVSFQHTETKAEVALPARTTKNSGSYKLDVSRKVFRQNFGSVPGIYNVALVLGSFTEGGLFYKLGNVHMVASNKTKLKEPKVTYGSKPEIQHRFAEPQKMPNILFSLLFTGLTVVPFVALLAAWGRLGVNLKKLQLEPMGSVAFMGLVAAYMALAVAYWVGLKLFPTLGCALVLSLPTYLTGQYALSKRIVQNI</sequence>
<keyword evidence="16" id="KW-0647">Proteasome</keyword>
<dbReference type="Proteomes" id="UP001139887">
    <property type="component" value="Unassembled WGS sequence"/>
</dbReference>
<evidence type="ECO:0000256" key="10">
    <source>
        <dbReference type="ARBA" id="ARBA00030078"/>
    </source>
</evidence>
<feature type="transmembrane region" description="Helical" evidence="12">
    <location>
        <begin position="251"/>
        <end position="272"/>
    </location>
</feature>
<dbReference type="GO" id="GO:0000502">
    <property type="term" value="C:proteasome complex"/>
    <property type="evidence" value="ECO:0007669"/>
    <property type="project" value="UniProtKB-KW"/>
</dbReference>
<name>A0A9W8I9I0_9FUNG</name>
<keyword evidence="7" id="KW-0256">Endoplasmic reticulum</keyword>
<dbReference type="InterPro" id="IPR055374">
    <property type="entry name" value="Ribophorin_II_3rd"/>
</dbReference>
<dbReference type="InterPro" id="IPR008814">
    <property type="entry name" value="Swp1"/>
</dbReference>
<feature type="domain" description="Ribophorin II C-terminal" evidence="15">
    <location>
        <begin position="180"/>
        <end position="274"/>
    </location>
</feature>
<evidence type="ECO:0000313" key="16">
    <source>
        <dbReference type="EMBL" id="KAJ2851377.1"/>
    </source>
</evidence>
<evidence type="ECO:0000256" key="7">
    <source>
        <dbReference type="ARBA" id="ARBA00022824"/>
    </source>
</evidence>
<evidence type="ECO:0000256" key="2">
    <source>
        <dbReference type="ARBA" id="ARBA00004477"/>
    </source>
</evidence>
<evidence type="ECO:0000256" key="3">
    <source>
        <dbReference type="ARBA" id="ARBA00004922"/>
    </source>
</evidence>
<keyword evidence="5 12" id="KW-0812">Transmembrane</keyword>
<protein>
    <recommendedName>
        <fullName evidence="11">Ribophorin II</fullName>
    </recommendedName>
    <alternativeName>
        <fullName evidence="10">Ribophorin-2</fullName>
    </alternativeName>
</protein>
<dbReference type="GO" id="GO:0006487">
    <property type="term" value="P:protein N-linked glycosylation"/>
    <property type="evidence" value="ECO:0007669"/>
    <property type="project" value="TreeGrafter"/>
</dbReference>
<comment type="caution">
    <text evidence="16">The sequence shown here is derived from an EMBL/GenBank/DDBJ whole genome shotgun (WGS) entry which is preliminary data.</text>
</comment>
<keyword evidence="9 12" id="KW-0472">Membrane</keyword>
<feature type="signal peptide" evidence="13">
    <location>
        <begin position="1"/>
        <end position="24"/>
    </location>
</feature>
<gene>
    <name evidence="16" type="primary">RPN2_2</name>
    <name evidence="16" type="ORF">IWW36_001144</name>
</gene>
<evidence type="ECO:0000259" key="15">
    <source>
        <dbReference type="Pfam" id="PF25147"/>
    </source>
</evidence>
<evidence type="ECO:0000256" key="9">
    <source>
        <dbReference type="ARBA" id="ARBA00023136"/>
    </source>
</evidence>
<evidence type="ECO:0000256" key="12">
    <source>
        <dbReference type="SAM" id="Phobius"/>
    </source>
</evidence>
<evidence type="ECO:0000256" key="13">
    <source>
        <dbReference type="SAM" id="SignalP"/>
    </source>
</evidence>
<keyword evidence="6 13" id="KW-0732">Signal</keyword>
<dbReference type="Pfam" id="PF23860">
    <property type="entry name" value="Ribophorin_II_3rd"/>
    <property type="match status" value="1"/>
</dbReference>
<feature type="chain" id="PRO_5044234779" description="Ribophorin II" evidence="13">
    <location>
        <begin position="25"/>
        <end position="280"/>
    </location>
</feature>
<evidence type="ECO:0000256" key="11">
    <source>
        <dbReference type="ARBA" id="ARBA00032139"/>
    </source>
</evidence>
<feature type="transmembrane region" description="Helical" evidence="12">
    <location>
        <begin position="225"/>
        <end position="245"/>
    </location>
</feature>
<feature type="transmembrane region" description="Helical" evidence="12">
    <location>
        <begin position="189"/>
        <end position="213"/>
    </location>
</feature>
<evidence type="ECO:0000256" key="6">
    <source>
        <dbReference type="ARBA" id="ARBA00022729"/>
    </source>
</evidence>
<evidence type="ECO:0000256" key="8">
    <source>
        <dbReference type="ARBA" id="ARBA00022989"/>
    </source>
</evidence>
<comment type="function">
    <text evidence="1">Subunit of the oligosaccharyl transferase (OST) complex that catalyzes the initial transfer of a defined glycan (Glc(3)Man(9)GlcNAc(2) in eukaryotes) from the lipid carrier dolichol-pyrophosphate to an asparagine residue within an Asn-X-Ser/Thr consensus motif in nascent polypeptide chains, the first step in protein N-glycosylation. N-glycosylation occurs cotranslationally and the complex associates with the Sec61 complex at the channel-forming translocon complex that mediates protein translocation across the endoplasmic reticulum (ER). All subunits are required for a maximal enzyme activity.</text>
</comment>
<dbReference type="EMBL" id="JANBUW010000013">
    <property type="protein sequence ID" value="KAJ2851377.1"/>
    <property type="molecule type" value="Genomic_DNA"/>
</dbReference>
<dbReference type="PANTHER" id="PTHR12640:SF0">
    <property type="entry name" value="DOLICHYL-DIPHOSPHOOLIGOSACCHARIDE--PROTEIN GLYCOSYLTRANSFERASE SUBUNIT 2"/>
    <property type="match status" value="1"/>
</dbReference>
<keyword evidence="17" id="KW-1185">Reference proteome</keyword>
<reference evidence="16" key="1">
    <citation type="submission" date="2022-07" db="EMBL/GenBank/DDBJ databases">
        <title>Phylogenomic reconstructions and comparative analyses of Kickxellomycotina fungi.</title>
        <authorList>
            <person name="Reynolds N.K."/>
            <person name="Stajich J.E."/>
            <person name="Barry K."/>
            <person name="Grigoriev I.V."/>
            <person name="Crous P."/>
            <person name="Smith M.E."/>
        </authorList>
    </citation>
    <scope>NUCLEOTIDE SEQUENCE</scope>
    <source>
        <strain evidence="16">NRRL 1566</strain>
    </source>
</reference>
<comment type="pathway">
    <text evidence="3">Protein modification; protein glycosylation.</text>
</comment>